<evidence type="ECO:0000313" key="2">
    <source>
        <dbReference type="EMBL" id="CAB4274446.1"/>
    </source>
</evidence>
<keyword evidence="1" id="KW-0472">Membrane</keyword>
<feature type="transmembrane region" description="Helical" evidence="1">
    <location>
        <begin position="244"/>
        <end position="265"/>
    </location>
</feature>
<evidence type="ECO:0000313" key="3">
    <source>
        <dbReference type="Proteomes" id="UP000507222"/>
    </source>
</evidence>
<gene>
    <name evidence="2" type="ORF">CURHAP_LOCUS22967</name>
</gene>
<reference evidence="2 3" key="1">
    <citation type="submission" date="2020-05" db="EMBL/GenBank/DDBJ databases">
        <authorList>
            <person name="Campoy J."/>
            <person name="Schneeberger K."/>
            <person name="Spophaly S."/>
        </authorList>
    </citation>
    <scope>NUCLEOTIDE SEQUENCE [LARGE SCALE GENOMIC DNA]</scope>
    <source>
        <strain evidence="2">PruArmRojPasFocal</strain>
    </source>
</reference>
<dbReference type="Proteomes" id="UP000507222">
    <property type="component" value="Unassembled WGS sequence"/>
</dbReference>
<organism evidence="2 3">
    <name type="scientific">Prunus armeniaca</name>
    <name type="common">Apricot</name>
    <name type="synonym">Armeniaca vulgaris</name>
    <dbReference type="NCBI Taxonomy" id="36596"/>
    <lineage>
        <taxon>Eukaryota</taxon>
        <taxon>Viridiplantae</taxon>
        <taxon>Streptophyta</taxon>
        <taxon>Embryophyta</taxon>
        <taxon>Tracheophyta</taxon>
        <taxon>Spermatophyta</taxon>
        <taxon>Magnoliopsida</taxon>
        <taxon>eudicotyledons</taxon>
        <taxon>Gunneridae</taxon>
        <taxon>Pentapetalae</taxon>
        <taxon>rosids</taxon>
        <taxon>fabids</taxon>
        <taxon>Rosales</taxon>
        <taxon>Rosaceae</taxon>
        <taxon>Amygdaloideae</taxon>
        <taxon>Amygdaleae</taxon>
        <taxon>Prunus</taxon>
    </lineage>
</organism>
<keyword evidence="1" id="KW-0812">Transmembrane</keyword>
<feature type="transmembrane region" description="Helical" evidence="1">
    <location>
        <begin position="122"/>
        <end position="143"/>
    </location>
</feature>
<accession>A0A6J5UDC5</accession>
<feature type="transmembrane region" description="Helical" evidence="1">
    <location>
        <begin position="202"/>
        <end position="224"/>
    </location>
</feature>
<evidence type="ECO:0000256" key="1">
    <source>
        <dbReference type="SAM" id="Phobius"/>
    </source>
</evidence>
<keyword evidence="1" id="KW-1133">Transmembrane helix</keyword>
<feature type="transmembrane region" description="Helical" evidence="1">
    <location>
        <begin position="46"/>
        <end position="65"/>
    </location>
</feature>
<dbReference type="AlphaFoldDB" id="A0A6J5UDC5"/>
<proteinExistence type="predicted"/>
<feature type="transmembrane region" description="Helical" evidence="1">
    <location>
        <begin position="86"/>
        <end position="107"/>
    </location>
</feature>
<protein>
    <recommendedName>
        <fullName evidence="4">Transmembrane protein</fullName>
    </recommendedName>
</protein>
<sequence>MMILEKEDARCSTEMNQQHHFNGGRTRKCFQDCILMFKNWVCSTSLIFMITVLVLAMLCCVVASEPEDHRQEQQRGHDQILYKNGMMIRIITKMITLAVLAWFTIYYQRLLLDEAPEEERGLIIIIIIIIITVLVLVVPRCVLASKPEERPEQQRVAAWFAIYYQSLLLGQAPQKETEQEPEQEEAHNDNGGGRMRMQWFQYCIWVFKNWVSPITLIIIFTVLVPRCVFASEPEDRREQQRGHFHILYKNGMMIMALVAVFALYYQIQLDRVQRGRAEDLHGGINNGAEDLHGAIDNNHPDEGNNAGNFAARVAAQNDQEKSDRGY</sequence>
<evidence type="ECO:0008006" key="4">
    <source>
        <dbReference type="Google" id="ProtNLM"/>
    </source>
</evidence>
<name>A0A6J5UDC5_PRUAR</name>
<dbReference type="EMBL" id="CAEKDK010000003">
    <property type="protein sequence ID" value="CAB4274446.1"/>
    <property type="molecule type" value="Genomic_DNA"/>
</dbReference>